<accession>A0A9D9GSF3</accession>
<dbReference type="Pfam" id="PF13189">
    <property type="entry name" value="Cytidylate_kin2"/>
    <property type="match status" value="1"/>
</dbReference>
<evidence type="ECO:0000313" key="2">
    <source>
        <dbReference type="Proteomes" id="UP000823631"/>
    </source>
</evidence>
<dbReference type="EMBL" id="JADINH010000023">
    <property type="protein sequence ID" value="MBO8415011.1"/>
    <property type="molecule type" value="Genomic_DNA"/>
</dbReference>
<dbReference type="InterPro" id="IPR027417">
    <property type="entry name" value="P-loop_NTPase"/>
</dbReference>
<proteinExistence type="predicted"/>
<name>A0A9D9GSF3_9GAMM</name>
<keyword evidence="1" id="KW-0808">Transferase</keyword>
<comment type="caution">
    <text evidence="1">The sequence shown here is derived from an EMBL/GenBank/DDBJ whole genome shotgun (WGS) entry which is preliminary data.</text>
</comment>
<dbReference type="Proteomes" id="UP000823631">
    <property type="component" value="Unassembled WGS sequence"/>
</dbReference>
<keyword evidence="1" id="KW-0418">Kinase</keyword>
<dbReference type="AlphaFoldDB" id="A0A9D9GSF3"/>
<reference evidence="1" key="2">
    <citation type="journal article" date="2021" name="PeerJ">
        <title>Extensive microbial diversity within the chicken gut microbiome revealed by metagenomics and culture.</title>
        <authorList>
            <person name="Gilroy R."/>
            <person name="Ravi A."/>
            <person name="Getino M."/>
            <person name="Pursley I."/>
            <person name="Horton D.L."/>
            <person name="Alikhan N.F."/>
            <person name="Baker D."/>
            <person name="Gharbi K."/>
            <person name="Hall N."/>
            <person name="Watson M."/>
            <person name="Adriaenssens E.M."/>
            <person name="Foster-Nyarko E."/>
            <person name="Jarju S."/>
            <person name="Secka A."/>
            <person name="Antonio M."/>
            <person name="Oren A."/>
            <person name="Chaudhuri R.R."/>
            <person name="La Ragione R."/>
            <person name="Hildebrand F."/>
            <person name="Pallen M.J."/>
        </authorList>
    </citation>
    <scope>NUCLEOTIDE SEQUENCE</scope>
    <source>
        <strain evidence="1">17213</strain>
    </source>
</reference>
<dbReference type="GO" id="GO:0016301">
    <property type="term" value="F:kinase activity"/>
    <property type="evidence" value="ECO:0007669"/>
    <property type="project" value="UniProtKB-KW"/>
</dbReference>
<evidence type="ECO:0000313" key="1">
    <source>
        <dbReference type="EMBL" id="MBO8415011.1"/>
    </source>
</evidence>
<dbReference type="Gene3D" id="3.40.50.300">
    <property type="entry name" value="P-loop containing nucleotide triphosphate hydrolases"/>
    <property type="match status" value="1"/>
</dbReference>
<sequence length="210" mass="24445">MPKHKKIMSHYVITISRQFASMGRTIAKEMSKRLNINFMDRDIVAETAKRMGLSIQSVSDHDETVRKGNFFMRHAYLFHMDVYDINREIYEVQKSVIRDFASKNSCIIVGRCADAVLADMDNVLNIYVYAPFEKRFDNCVNQLMMDPKTARDTIRRVDKAREDYRRTYEPEAADSELTHRHILIDSSKFTIPDCADILCMCAQRALKIDS</sequence>
<protein>
    <submittedName>
        <fullName evidence="1">Cytidylate kinase-like family protein</fullName>
    </submittedName>
</protein>
<gene>
    <name evidence="1" type="ORF">IAB19_01355</name>
</gene>
<organism evidence="1 2">
    <name type="scientific">Candidatus Avisuccinivibrio stercorigallinarum</name>
    <dbReference type="NCBI Taxonomy" id="2840704"/>
    <lineage>
        <taxon>Bacteria</taxon>
        <taxon>Pseudomonadati</taxon>
        <taxon>Pseudomonadota</taxon>
        <taxon>Gammaproteobacteria</taxon>
        <taxon>Aeromonadales</taxon>
        <taxon>Succinivibrionaceae</taxon>
        <taxon>Succinivibrionaceae incertae sedis</taxon>
        <taxon>Candidatus Avisuccinivibrio</taxon>
    </lineage>
</organism>
<dbReference type="SUPFAM" id="SSF52540">
    <property type="entry name" value="P-loop containing nucleoside triphosphate hydrolases"/>
    <property type="match status" value="1"/>
</dbReference>
<reference evidence="1" key="1">
    <citation type="submission" date="2020-10" db="EMBL/GenBank/DDBJ databases">
        <authorList>
            <person name="Gilroy R."/>
        </authorList>
    </citation>
    <scope>NUCLEOTIDE SEQUENCE</scope>
    <source>
        <strain evidence="1">17213</strain>
    </source>
</reference>